<dbReference type="OrthoDB" id="6169380at2"/>
<proteinExistence type="predicted"/>
<evidence type="ECO:0000313" key="1">
    <source>
        <dbReference type="EMBL" id="RTR02055.1"/>
    </source>
</evidence>
<comment type="caution">
    <text evidence="1">The sequence shown here is derived from an EMBL/GenBank/DDBJ whole genome shotgun (WGS) entry which is preliminary data.</text>
</comment>
<dbReference type="Proteomes" id="UP000267400">
    <property type="component" value="Unassembled WGS sequence"/>
</dbReference>
<dbReference type="InterPro" id="IPR014915">
    <property type="entry name" value="Phage_TLS_TfmB"/>
</dbReference>
<dbReference type="AlphaFoldDB" id="A0A431V1P5"/>
<gene>
    <name evidence="1" type="ORF">EKG36_13090</name>
</gene>
<evidence type="ECO:0008006" key="3">
    <source>
        <dbReference type="Google" id="ProtNLM"/>
    </source>
</evidence>
<evidence type="ECO:0000313" key="2">
    <source>
        <dbReference type="Proteomes" id="UP000267400"/>
    </source>
</evidence>
<dbReference type="Pfam" id="PF08809">
    <property type="entry name" value="DUF1799"/>
    <property type="match status" value="1"/>
</dbReference>
<reference evidence="1 2" key="1">
    <citation type="submission" date="2018-12" db="EMBL/GenBank/DDBJ databases">
        <authorList>
            <person name="Yu L."/>
        </authorList>
    </citation>
    <scope>NUCLEOTIDE SEQUENCE [LARGE SCALE GENOMIC DNA]</scope>
    <source>
        <strain evidence="1 2">11S</strain>
    </source>
</reference>
<protein>
    <recommendedName>
        <fullName evidence="3">DUF1799 domain-containing protein</fullName>
    </recommendedName>
</protein>
<name>A0A431V1P5_9GAMM</name>
<organism evidence="1 2">
    <name type="scientific">Halomonas nitroreducens</name>
    <dbReference type="NCBI Taxonomy" id="447425"/>
    <lineage>
        <taxon>Bacteria</taxon>
        <taxon>Pseudomonadati</taxon>
        <taxon>Pseudomonadota</taxon>
        <taxon>Gammaproteobacteria</taxon>
        <taxon>Oceanospirillales</taxon>
        <taxon>Halomonadaceae</taxon>
        <taxon>Halomonas</taxon>
    </lineage>
</organism>
<keyword evidence="2" id="KW-1185">Reference proteome</keyword>
<accession>A0A431V1P5</accession>
<sequence>MWEEHWPALRVFLACRTQWRVIAGMGGAVHQGLDYPALESVMRMQGVEDAAAMLEQVQQLEGGALEVINGN</sequence>
<dbReference type="EMBL" id="RXNS01000012">
    <property type="protein sequence ID" value="RTR02055.1"/>
    <property type="molecule type" value="Genomic_DNA"/>
</dbReference>